<dbReference type="EMBL" id="JH717852">
    <property type="protein sequence ID" value="EWY79990.1"/>
    <property type="molecule type" value="Genomic_DNA"/>
</dbReference>
<dbReference type="AlphaFoldDB" id="W9HGA0"/>
<dbReference type="OrthoDB" id="5106964at2759"/>
<dbReference type="Gene3D" id="3.90.430.10">
    <property type="entry name" value="Copper fist DNA-binding domain"/>
    <property type="match status" value="1"/>
</dbReference>
<dbReference type="InterPro" id="IPR001083">
    <property type="entry name" value="Cu_fist_DNA-bd_dom"/>
</dbReference>
<evidence type="ECO:0000259" key="1">
    <source>
        <dbReference type="PROSITE" id="PS50073"/>
    </source>
</evidence>
<dbReference type="GO" id="GO:0005634">
    <property type="term" value="C:nucleus"/>
    <property type="evidence" value="ECO:0007669"/>
    <property type="project" value="InterPro"/>
</dbReference>
<evidence type="ECO:0000313" key="2">
    <source>
        <dbReference type="EMBL" id="EWY79990.1"/>
    </source>
</evidence>
<dbReference type="GO" id="GO:0003700">
    <property type="term" value="F:DNA-binding transcription factor activity"/>
    <property type="evidence" value="ECO:0007669"/>
    <property type="project" value="InterPro"/>
</dbReference>
<name>W9HGA0_FUSOX</name>
<dbReference type="GO" id="GO:0003677">
    <property type="term" value="F:DNA binding"/>
    <property type="evidence" value="ECO:0007669"/>
    <property type="project" value="InterPro"/>
</dbReference>
<dbReference type="Pfam" id="PF00649">
    <property type="entry name" value="Copper-fist"/>
    <property type="match status" value="1"/>
</dbReference>
<dbReference type="SMART" id="SM00412">
    <property type="entry name" value="Cu_FIST"/>
    <property type="match status" value="1"/>
</dbReference>
<dbReference type="SUPFAM" id="SSF57879">
    <property type="entry name" value="Zinc domain conserved in yeast copper-regulated transcription factors"/>
    <property type="match status" value="1"/>
</dbReference>
<protein>
    <recommendedName>
        <fullName evidence="1">Copper-fist domain-containing protein</fullName>
    </recommendedName>
</protein>
<dbReference type="GO" id="GO:0005507">
    <property type="term" value="F:copper ion binding"/>
    <property type="evidence" value="ECO:0007669"/>
    <property type="project" value="InterPro"/>
</dbReference>
<dbReference type="PROSITE" id="PS50073">
    <property type="entry name" value="COPPER_FIST_2"/>
    <property type="match status" value="1"/>
</dbReference>
<gene>
    <name evidence="2" type="ORF">FOYG_16929</name>
</gene>
<accession>W9HGA0</accession>
<dbReference type="Proteomes" id="UP000030753">
    <property type="component" value="Unassembled WGS sequence"/>
</dbReference>
<feature type="domain" description="Copper-fist" evidence="1">
    <location>
        <begin position="1"/>
        <end position="27"/>
    </location>
</feature>
<sequence>MISKEEKFACESCIRGHRVAQCQHTERAAQYRNALTAAPYAPRDLFTRTANAHQHRTRPC</sequence>
<proteinExistence type="predicted"/>
<evidence type="ECO:0000313" key="3">
    <source>
        <dbReference type="Proteomes" id="UP000030753"/>
    </source>
</evidence>
<dbReference type="HOGENOM" id="CLU_2941753_0_0_1"/>
<dbReference type="SMART" id="SM01090">
    <property type="entry name" value="Copper-fist"/>
    <property type="match status" value="1"/>
</dbReference>
<organism evidence="2 3">
    <name type="scientific">Fusarium oxysporum NRRL 32931</name>
    <dbReference type="NCBI Taxonomy" id="660029"/>
    <lineage>
        <taxon>Eukaryota</taxon>
        <taxon>Fungi</taxon>
        <taxon>Dikarya</taxon>
        <taxon>Ascomycota</taxon>
        <taxon>Pezizomycotina</taxon>
        <taxon>Sordariomycetes</taxon>
        <taxon>Hypocreomycetidae</taxon>
        <taxon>Hypocreales</taxon>
        <taxon>Nectriaceae</taxon>
        <taxon>Fusarium</taxon>
        <taxon>Fusarium oxysporum species complex</taxon>
    </lineage>
</organism>
<dbReference type="InterPro" id="IPR036395">
    <property type="entry name" value="Cu_fist_DNA-bd_dom_sf"/>
</dbReference>
<reference evidence="2 3" key="1">
    <citation type="submission" date="2011-06" db="EMBL/GenBank/DDBJ databases">
        <title>The Genome Sequence of Fusarium oxysporum FOSC 3-a.</title>
        <authorList>
            <consortium name="The Broad Institute Genome Sequencing Platform"/>
            <person name="Ma L.-J."/>
            <person name="Gale L.R."/>
            <person name="Schwartz D.C."/>
            <person name="Zhou S."/>
            <person name="Corby-Kistler H."/>
            <person name="Young S.K."/>
            <person name="Zeng Q."/>
            <person name="Gargeya S."/>
            <person name="Fitzgerald M."/>
            <person name="Haas B."/>
            <person name="Abouelleil A."/>
            <person name="Alvarado L."/>
            <person name="Arachchi H.M."/>
            <person name="Berlin A."/>
            <person name="Brown A."/>
            <person name="Chapman S.B."/>
            <person name="Chen Z."/>
            <person name="Dunbar C."/>
            <person name="Freedman E."/>
            <person name="Gearin G."/>
            <person name="Gellesch M."/>
            <person name="Goldberg J."/>
            <person name="Griggs A."/>
            <person name="Gujja S."/>
            <person name="Heiman D."/>
            <person name="Howarth C."/>
            <person name="Larson L."/>
            <person name="Lui A."/>
            <person name="MacDonald P.J.P."/>
            <person name="Mehta T."/>
            <person name="Montmayeur A."/>
            <person name="Murphy C."/>
            <person name="Neiman D."/>
            <person name="Pearson M."/>
            <person name="Priest M."/>
            <person name="Roberts A."/>
            <person name="Saif S."/>
            <person name="Shea T."/>
            <person name="Shenoy N."/>
            <person name="Sisk P."/>
            <person name="Stolte C."/>
            <person name="Sykes S."/>
            <person name="Wortman J."/>
            <person name="Nusbaum C."/>
            <person name="Birren B."/>
        </authorList>
    </citation>
    <scope>NUCLEOTIDE SEQUENCE [LARGE SCALE GENOMIC DNA]</scope>
    <source>
        <strain evidence="3">FOSC 3-a</strain>
    </source>
</reference>